<protein>
    <submittedName>
        <fullName evidence="6">OmpA family protein</fullName>
    </submittedName>
</protein>
<keyword evidence="7" id="KW-1185">Reference proteome</keyword>
<dbReference type="PANTHER" id="PTHR30329:SF21">
    <property type="entry name" value="LIPOPROTEIN YIAD-RELATED"/>
    <property type="match status" value="1"/>
</dbReference>
<dbReference type="Proteomes" id="UP001319882">
    <property type="component" value="Unassembled WGS sequence"/>
</dbReference>
<evidence type="ECO:0000256" key="4">
    <source>
        <dbReference type="PROSITE-ProRule" id="PRU00473"/>
    </source>
</evidence>
<evidence type="ECO:0000259" key="5">
    <source>
        <dbReference type="PROSITE" id="PS51123"/>
    </source>
</evidence>
<organism evidence="6 7">
    <name type="scientific">Vreelandella malpeensis</name>
    <dbReference type="NCBI Taxonomy" id="1172368"/>
    <lineage>
        <taxon>Bacteria</taxon>
        <taxon>Pseudomonadati</taxon>
        <taxon>Pseudomonadota</taxon>
        <taxon>Gammaproteobacteria</taxon>
        <taxon>Oceanospirillales</taxon>
        <taxon>Halomonadaceae</taxon>
        <taxon>Vreelandella</taxon>
    </lineage>
</organism>
<evidence type="ECO:0000313" key="6">
    <source>
        <dbReference type="EMBL" id="MCB8888059.1"/>
    </source>
</evidence>
<accession>A0ABS8DP40</accession>
<dbReference type="InterPro" id="IPR006690">
    <property type="entry name" value="OMPA-like_CS"/>
</dbReference>
<dbReference type="InterPro" id="IPR006665">
    <property type="entry name" value="OmpA-like"/>
</dbReference>
<dbReference type="InterPro" id="IPR006664">
    <property type="entry name" value="OMP_bac"/>
</dbReference>
<dbReference type="CDD" id="cd07185">
    <property type="entry name" value="OmpA_C-like"/>
    <property type="match status" value="1"/>
</dbReference>
<dbReference type="SUPFAM" id="SSF103088">
    <property type="entry name" value="OmpA-like"/>
    <property type="match status" value="1"/>
</dbReference>
<sequence>MGMSGRPVAFFLSSKESLYAMRKRRSFARLSAYLLLSGMFLTPLTMAYEFNDVSEDFSALDGVFIRLGVTVPVAELARVEEGIGRLSKPDIVALIGPPNEAGSTYQDDHWLYNIDLALTDDDVLVCQYRVSFAQERLAGTQWRRPQCERLYDEQKPTGYSLSADLLFGFDSATISPAGQEAIREVATAVQQRGTPSAVSVIGHADRIGNPAYNMTLSQRRAESVAAALGQFGVSPSLITPVGRGSSQPIASCDGVEGEALKTCLAPDRRVDISLSGSL</sequence>
<feature type="domain" description="OmpA-like" evidence="5">
    <location>
        <begin position="154"/>
        <end position="278"/>
    </location>
</feature>
<dbReference type="InterPro" id="IPR050330">
    <property type="entry name" value="Bact_OuterMem_StrucFunc"/>
</dbReference>
<dbReference type="InterPro" id="IPR036737">
    <property type="entry name" value="OmpA-like_sf"/>
</dbReference>
<dbReference type="PROSITE" id="PS01068">
    <property type="entry name" value="OMPA_1"/>
    <property type="match status" value="1"/>
</dbReference>
<dbReference type="Pfam" id="PF00691">
    <property type="entry name" value="OmpA"/>
    <property type="match status" value="1"/>
</dbReference>
<dbReference type="Gene3D" id="3.30.1330.60">
    <property type="entry name" value="OmpA-like domain"/>
    <property type="match status" value="1"/>
</dbReference>
<evidence type="ECO:0000313" key="7">
    <source>
        <dbReference type="Proteomes" id="UP001319882"/>
    </source>
</evidence>
<dbReference type="EMBL" id="WHVL01000001">
    <property type="protein sequence ID" value="MCB8888059.1"/>
    <property type="molecule type" value="Genomic_DNA"/>
</dbReference>
<evidence type="ECO:0000256" key="3">
    <source>
        <dbReference type="ARBA" id="ARBA00023237"/>
    </source>
</evidence>
<evidence type="ECO:0000256" key="1">
    <source>
        <dbReference type="ARBA" id="ARBA00004442"/>
    </source>
</evidence>
<dbReference type="PRINTS" id="PR01021">
    <property type="entry name" value="OMPADOMAIN"/>
</dbReference>
<name>A0ABS8DP40_9GAMM</name>
<keyword evidence="2 4" id="KW-0472">Membrane</keyword>
<proteinExistence type="predicted"/>
<gene>
    <name evidence="6" type="ORF">GEV37_02835</name>
</gene>
<comment type="subcellular location">
    <subcellularLocation>
        <location evidence="1">Cell outer membrane</location>
    </subcellularLocation>
</comment>
<dbReference type="RefSeq" id="WP_227388658.1">
    <property type="nucleotide sequence ID" value="NZ_JBHSCJ010000003.1"/>
</dbReference>
<dbReference type="PROSITE" id="PS51123">
    <property type="entry name" value="OMPA_2"/>
    <property type="match status" value="1"/>
</dbReference>
<evidence type="ECO:0000256" key="2">
    <source>
        <dbReference type="ARBA" id="ARBA00023136"/>
    </source>
</evidence>
<dbReference type="PANTHER" id="PTHR30329">
    <property type="entry name" value="STATOR ELEMENT OF FLAGELLAR MOTOR COMPLEX"/>
    <property type="match status" value="1"/>
</dbReference>
<reference evidence="6 7" key="1">
    <citation type="journal article" date="2021" name="Sci. Rep.">
        <title>Genome analysis of a halophilic bacterium Halomonas malpeensis YU-PRIM-29(T) reveals its exopolysaccharide and pigment producing capabilities.</title>
        <authorList>
            <person name="Athmika"/>
            <person name="Ghate S.D."/>
            <person name="Arun A.B."/>
            <person name="Rao S.S."/>
            <person name="Kumar S.T.A."/>
            <person name="Kandiyil M.K."/>
            <person name="Saptami K."/>
            <person name="Rekha P.D."/>
        </authorList>
    </citation>
    <scope>NUCLEOTIDE SEQUENCE [LARGE SCALE GENOMIC DNA]</scope>
    <source>
        <strain evidence="7">prim 29</strain>
    </source>
</reference>
<keyword evidence="3" id="KW-0998">Cell outer membrane</keyword>
<comment type="caution">
    <text evidence="6">The sequence shown here is derived from an EMBL/GenBank/DDBJ whole genome shotgun (WGS) entry which is preliminary data.</text>
</comment>